<dbReference type="EMBL" id="AFVZ01000001">
    <property type="protein sequence ID" value="EHN58852.1"/>
    <property type="molecule type" value="Genomic_DNA"/>
</dbReference>
<keyword evidence="12" id="KW-1185">Reference proteome</keyword>
<dbReference type="PROSITE" id="PS00717">
    <property type="entry name" value="SIGMA54_1"/>
    <property type="match status" value="1"/>
</dbReference>
<dbReference type="Pfam" id="PF00309">
    <property type="entry name" value="Sigma54_AID"/>
    <property type="match status" value="1"/>
</dbReference>
<keyword evidence="7" id="KW-0238">DNA-binding</keyword>
<dbReference type="PROSITE" id="PS50044">
    <property type="entry name" value="SIGMA54_3"/>
    <property type="match status" value="1"/>
</dbReference>
<dbReference type="GO" id="GO:0000428">
    <property type="term" value="C:DNA-directed RNA polymerase complex"/>
    <property type="evidence" value="ECO:0007669"/>
    <property type="project" value="UniProtKB-KW"/>
</dbReference>
<comment type="similarity">
    <text evidence="1">Belongs to the sigma-54 factor family.</text>
</comment>
<dbReference type="eggNOG" id="COG1508">
    <property type="taxonomic scope" value="Bacteria"/>
</dbReference>
<keyword evidence="2" id="KW-0240">DNA-directed RNA polymerase</keyword>
<keyword evidence="8" id="KW-0804">Transcription</keyword>
<dbReference type="GO" id="GO:0003677">
    <property type="term" value="F:DNA binding"/>
    <property type="evidence" value="ECO:0007669"/>
    <property type="project" value="UniProtKB-KW"/>
</dbReference>
<name>G9WHW7_9LACO</name>
<dbReference type="Gene3D" id="1.10.10.1330">
    <property type="entry name" value="RNA polymerase sigma-54 factor, core-binding domain"/>
    <property type="match status" value="1"/>
</dbReference>
<dbReference type="Gene3D" id="1.10.10.60">
    <property type="entry name" value="Homeodomain-like"/>
    <property type="match status" value="1"/>
</dbReference>
<evidence type="ECO:0000256" key="7">
    <source>
        <dbReference type="ARBA" id="ARBA00023125"/>
    </source>
</evidence>
<dbReference type="NCBIfam" id="TIGR02395">
    <property type="entry name" value="rpoN_sigma"/>
    <property type="match status" value="1"/>
</dbReference>
<dbReference type="Pfam" id="PF04552">
    <property type="entry name" value="Sigma54_DBD"/>
    <property type="match status" value="1"/>
</dbReference>
<evidence type="ECO:0000313" key="11">
    <source>
        <dbReference type="EMBL" id="EHN58852.1"/>
    </source>
</evidence>
<dbReference type="PANTHER" id="PTHR32248:SF4">
    <property type="entry name" value="RNA POLYMERASE SIGMA-54 FACTOR"/>
    <property type="match status" value="1"/>
</dbReference>
<feature type="domain" description="RNA polymerase sigma factor 54 DNA-binding" evidence="9">
    <location>
        <begin position="278"/>
        <end position="431"/>
    </location>
</feature>
<keyword evidence="3" id="KW-0808">Transferase</keyword>
<dbReference type="Proteomes" id="UP000004959">
    <property type="component" value="Chromosome"/>
</dbReference>
<dbReference type="STRING" id="336988.NT96_08625"/>
<keyword evidence="5" id="KW-0805">Transcription regulation</keyword>
<evidence type="ECO:0000256" key="5">
    <source>
        <dbReference type="ARBA" id="ARBA00023015"/>
    </source>
</evidence>
<dbReference type="InterPro" id="IPR038709">
    <property type="entry name" value="RpoN_core-bd_sf"/>
</dbReference>
<evidence type="ECO:0000256" key="4">
    <source>
        <dbReference type="ARBA" id="ARBA00022695"/>
    </source>
</evidence>
<keyword evidence="6" id="KW-0731">Sigma factor</keyword>
<dbReference type="HOGENOM" id="CLU_020569_1_0_9"/>
<evidence type="ECO:0000256" key="3">
    <source>
        <dbReference type="ARBA" id="ARBA00022679"/>
    </source>
</evidence>
<dbReference type="PROSITE" id="PS00718">
    <property type="entry name" value="SIGMA54_2"/>
    <property type="match status" value="1"/>
</dbReference>
<comment type="caution">
    <text evidence="11">The sequence shown here is derived from an EMBL/GenBank/DDBJ whole genome shotgun (WGS) entry which is preliminary data.</text>
</comment>
<dbReference type="AlphaFoldDB" id="G9WHW7"/>
<dbReference type="OrthoDB" id="9814402at2"/>
<dbReference type="PATRIC" id="fig|1045004.4.peg.745"/>
<dbReference type="PANTHER" id="PTHR32248">
    <property type="entry name" value="RNA POLYMERASE SIGMA-54 FACTOR"/>
    <property type="match status" value="1"/>
</dbReference>
<gene>
    <name evidence="11" type="ORF">OKIT_0743</name>
</gene>
<evidence type="ECO:0000313" key="12">
    <source>
        <dbReference type="Proteomes" id="UP000004959"/>
    </source>
</evidence>
<dbReference type="RefSeq" id="WP_007745415.1">
    <property type="nucleotide sequence ID" value="NZ_CM001398.1"/>
</dbReference>
<evidence type="ECO:0000256" key="2">
    <source>
        <dbReference type="ARBA" id="ARBA00022478"/>
    </source>
</evidence>
<dbReference type="Pfam" id="PF04963">
    <property type="entry name" value="Sigma54_CBD"/>
    <property type="match status" value="1"/>
</dbReference>
<dbReference type="PRINTS" id="PR00045">
    <property type="entry name" value="SIGMA54FCT"/>
</dbReference>
<protein>
    <submittedName>
        <fullName evidence="11">RNA polymerase sigma-54 factor RpoN</fullName>
    </submittedName>
</protein>
<keyword evidence="4" id="KW-0548">Nucleotidyltransferase</keyword>
<dbReference type="GO" id="GO:0001216">
    <property type="term" value="F:DNA-binding transcription activator activity"/>
    <property type="evidence" value="ECO:0007669"/>
    <property type="project" value="InterPro"/>
</dbReference>
<reference evidence="11 12" key="1">
    <citation type="journal article" date="2012" name="PLoS ONE">
        <title>Functional divergence in the genus oenococcus as predicted by genome sequencing of the newly-described species, Oenococcus kitaharae.</title>
        <authorList>
            <person name="Borneman A.R."/>
            <person name="McCarthy J.M."/>
            <person name="Chambers P.J."/>
            <person name="Bartowsky E.J."/>
        </authorList>
    </citation>
    <scope>NUCLEOTIDE SEQUENCE [LARGE SCALE GENOMIC DNA]</scope>
    <source>
        <strain evidence="12">DSM17330</strain>
    </source>
</reference>
<dbReference type="GO" id="GO:0016779">
    <property type="term" value="F:nucleotidyltransferase activity"/>
    <property type="evidence" value="ECO:0007669"/>
    <property type="project" value="UniProtKB-KW"/>
</dbReference>
<evidence type="ECO:0000259" key="9">
    <source>
        <dbReference type="Pfam" id="PF04552"/>
    </source>
</evidence>
<sequence>MRQQNLSQRPQQRQGFTMTQQLQQSIQMLQLTNQELTSFLNDASNNNPFLDVKLPAWYQNSLDGLVSADNNSWIEAQADRDQSLDNYLLDQINLTMRDAPLRDWVIALVFQLDENGILPLSLSDIQRELAISKVQAMDALTLLQQLDPSGIGAQSLSQAMDLQIQRDPRAPKLAAVLMQDEPDLLKNQDLQLLADRHHSSTAQISEALHYLQRLSPAPGAFFNQPRTEVLLIPDIAIHLVADHPVVEILKVNQPELKFNESYFNRLQTSPNKDTDLDSYLKTQRQQYDWLTASLDQRQQTLLAVGQVLADKQLAFFTQDDHPIAPLLMREVAWQLHKSESTISRTIRLKALQTDFGIFPLRDFFTRRSFFETHSDQEIQTRLLKLIAQEDPKSPYSDSELTAILVKENMPISRRTVAKYRLQLKIPAARHRTLK</sequence>
<evidence type="ECO:0000259" key="10">
    <source>
        <dbReference type="Pfam" id="PF04963"/>
    </source>
</evidence>
<accession>G9WHW7</accession>
<dbReference type="PIRSF" id="PIRSF000774">
    <property type="entry name" value="RpoN"/>
    <property type="match status" value="1"/>
</dbReference>
<feature type="domain" description="RNA polymerase sigma factor 54 core-binding" evidence="10">
    <location>
        <begin position="74"/>
        <end position="262"/>
    </location>
</feature>
<dbReference type="GO" id="GO:0016987">
    <property type="term" value="F:sigma factor activity"/>
    <property type="evidence" value="ECO:0007669"/>
    <property type="project" value="UniProtKB-KW"/>
</dbReference>
<proteinExistence type="inferred from homology"/>
<organism evidence="11 12">
    <name type="scientific">Oenococcus kitaharae DSM 17330</name>
    <dbReference type="NCBI Taxonomy" id="1045004"/>
    <lineage>
        <taxon>Bacteria</taxon>
        <taxon>Bacillati</taxon>
        <taxon>Bacillota</taxon>
        <taxon>Bacilli</taxon>
        <taxon>Lactobacillales</taxon>
        <taxon>Lactobacillaceae</taxon>
        <taxon>Oenococcus</taxon>
    </lineage>
</organism>
<dbReference type="InterPro" id="IPR000394">
    <property type="entry name" value="RNA_pol_sigma_54"/>
</dbReference>
<evidence type="ECO:0000256" key="1">
    <source>
        <dbReference type="ARBA" id="ARBA00008798"/>
    </source>
</evidence>
<dbReference type="InterPro" id="IPR007634">
    <property type="entry name" value="RNA_pol_sigma_54_DNA-bd"/>
</dbReference>
<evidence type="ECO:0000256" key="8">
    <source>
        <dbReference type="ARBA" id="ARBA00023163"/>
    </source>
</evidence>
<evidence type="ECO:0000256" key="6">
    <source>
        <dbReference type="ARBA" id="ARBA00023082"/>
    </source>
</evidence>
<dbReference type="InterPro" id="IPR007046">
    <property type="entry name" value="RNA_pol_sigma_54_core-bd"/>
</dbReference>
<dbReference type="GO" id="GO:0006352">
    <property type="term" value="P:DNA-templated transcription initiation"/>
    <property type="evidence" value="ECO:0007669"/>
    <property type="project" value="InterPro"/>
</dbReference>